<protein>
    <submittedName>
        <fullName evidence="1">Uncharacterized protein</fullName>
    </submittedName>
</protein>
<evidence type="ECO:0000313" key="2">
    <source>
        <dbReference type="Proteomes" id="UP000626656"/>
    </source>
</evidence>
<reference evidence="1 2" key="1">
    <citation type="submission" date="2020-05" db="EMBL/GenBank/DDBJ databases">
        <authorList>
            <person name="Petersen J."/>
            <person name="Sayavedra L."/>
        </authorList>
    </citation>
    <scope>NUCLEOTIDE SEQUENCE [LARGE SCALE GENOMIC DNA]</scope>
    <source>
        <strain evidence="1">B azoricus SOX ET2 1586I</strain>
    </source>
</reference>
<gene>
    <name evidence="1" type="ORF">AZO1586I_491</name>
</gene>
<dbReference type="EMBL" id="CAHJWF010000134">
    <property type="protein sequence ID" value="CAB5499435.1"/>
    <property type="molecule type" value="Genomic_DNA"/>
</dbReference>
<sequence length="39" mass="4695">MYFYYPHREIKCPNPKIEPPNPKIPIKILKNHSIQVLHP</sequence>
<evidence type="ECO:0000313" key="1">
    <source>
        <dbReference type="EMBL" id="CAB5499435.1"/>
    </source>
</evidence>
<comment type="caution">
    <text evidence="1">The sequence shown here is derived from an EMBL/GenBank/DDBJ whole genome shotgun (WGS) entry which is preliminary data.</text>
</comment>
<name>A0ABM8M7J3_9GAMM</name>
<proteinExistence type="predicted"/>
<accession>A0ABM8M7J3</accession>
<organism evidence="1 2">
    <name type="scientific">Bathymodiolus thermophilus thioautotrophic gill symbiont</name>
    <dbReference type="NCBI Taxonomy" id="2360"/>
    <lineage>
        <taxon>Bacteria</taxon>
        <taxon>Pseudomonadati</taxon>
        <taxon>Pseudomonadota</taxon>
        <taxon>Gammaproteobacteria</taxon>
        <taxon>sulfur-oxidizing symbionts</taxon>
    </lineage>
</organism>
<dbReference type="Proteomes" id="UP000626656">
    <property type="component" value="Unassembled WGS sequence"/>
</dbReference>
<keyword evidence="2" id="KW-1185">Reference proteome</keyword>